<dbReference type="Pfam" id="PF09339">
    <property type="entry name" value="HTH_IclR"/>
    <property type="match status" value="1"/>
</dbReference>
<comment type="caution">
    <text evidence="6">The sequence shown here is derived from an EMBL/GenBank/DDBJ whole genome shotgun (WGS) entry which is preliminary data.</text>
</comment>
<dbReference type="PANTHER" id="PTHR30136">
    <property type="entry name" value="HELIX-TURN-HELIX TRANSCRIPTIONAL REGULATOR, ICLR FAMILY"/>
    <property type="match status" value="1"/>
</dbReference>
<evidence type="ECO:0000256" key="1">
    <source>
        <dbReference type="ARBA" id="ARBA00023015"/>
    </source>
</evidence>
<dbReference type="InterPro" id="IPR036388">
    <property type="entry name" value="WH-like_DNA-bd_sf"/>
</dbReference>
<dbReference type="Pfam" id="PF01614">
    <property type="entry name" value="IclR_C"/>
    <property type="match status" value="1"/>
</dbReference>
<dbReference type="AlphaFoldDB" id="A0A933L7Y2"/>
<name>A0A933L7Y2_9HYPH</name>
<evidence type="ECO:0000313" key="7">
    <source>
        <dbReference type="Proteomes" id="UP000782610"/>
    </source>
</evidence>
<keyword evidence="1" id="KW-0805">Transcription regulation</keyword>
<dbReference type="Gene3D" id="3.30.450.40">
    <property type="match status" value="1"/>
</dbReference>
<dbReference type="GO" id="GO:0003700">
    <property type="term" value="F:DNA-binding transcription factor activity"/>
    <property type="evidence" value="ECO:0007669"/>
    <property type="project" value="TreeGrafter"/>
</dbReference>
<dbReference type="PROSITE" id="PS51078">
    <property type="entry name" value="ICLR_ED"/>
    <property type="match status" value="1"/>
</dbReference>
<evidence type="ECO:0000259" key="5">
    <source>
        <dbReference type="PROSITE" id="PS51078"/>
    </source>
</evidence>
<dbReference type="Proteomes" id="UP000782610">
    <property type="component" value="Unassembled WGS sequence"/>
</dbReference>
<proteinExistence type="predicted"/>
<feature type="domain" description="IclR-ED" evidence="5">
    <location>
        <begin position="74"/>
        <end position="257"/>
    </location>
</feature>
<dbReference type="GO" id="GO:0003677">
    <property type="term" value="F:DNA binding"/>
    <property type="evidence" value="ECO:0007669"/>
    <property type="project" value="UniProtKB-KW"/>
</dbReference>
<gene>
    <name evidence="6" type="ORF">HY834_19855</name>
</gene>
<dbReference type="PROSITE" id="PS51077">
    <property type="entry name" value="HTH_ICLR"/>
    <property type="match status" value="1"/>
</dbReference>
<dbReference type="InterPro" id="IPR036390">
    <property type="entry name" value="WH_DNA-bd_sf"/>
</dbReference>
<dbReference type="InterPro" id="IPR050707">
    <property type="entry name" value="HTH_MetabolicPath_Reg"/>
</dbReference>
<feature type="domain" description="HTH iclR-type" evidence="4">
    <location>
        <begin position="12"/>
        <end position="73"/>
    </location>
</feature>
<dbReference type="PANTHER" id="PTHR30136:SF24">
    <property type="entry name" value="HTH-TYPE TRANSCRIPTIONAL REPRESSOR ALLR"/>
    <property type="match status" value="1"/>
</dbReference>
<keyword evidence="3" id="KW-0804">Transcription</keyword>
<dbReference type="InterPro" id="IPR005471">
    <property type="entry name" value="Tscrpt_reg_IclR_N"/>
</dbReference>
<dbReference type="InterPro" id="IPR029016">
    <property type="entry name" value="GAF-like_dom_sf"/>
</dbReference>
<dbReference type="InterPro" id="IPR014757">
    <property type="entry name" value="Tscrpt_reg_IclR_C"/>
</dbReference>
<dbReference type="EMBL" id="JACRAF010000066">
    <property type="protein sequence ID" value="MBI4923995.1"/>
    <property type="molecule type" value="Genomic_DNA"/>
</dbReference>
<evidence type="ECO:0000259" key="4">
    <source>
        <dbReference type="PROSITE" id="PS51077"/>
    </source>
</evidence>
<dbReference type="SUPFAM" id="SSF46785">
    <property type="entry name" value="Winged helix' DNA-binding domain"/>
    <property type="match status" value="1"/>
</dbReference>
<organism evidence="6 7">
    <name type="scientific">Devosia nanyangense</name>
    <dbReference type="NCBI Taxonomy" id="1228055"/>
    <lineage>
        <taxon>Bacteria</taxon>
        <taxon>Pseudomonadati</taxon>
        <taxon>Pseudomonadota</taxon>
        <taxon>Alphaproteobacteria</taxon>
        <taxon>Hyphomicrobiales</taxon>
        <taxon>Devosiaceae</taxon>
        <taxon>Devosia</taxon>
    </lineage>
</organism>
<sequence length="261" mass="27547">MVETDAGGTKLVPALARGNAILDVVSSEDAALTVSDLARRLELPKSTVHGLCATLVELGLLVRRSDNSFRIGPHVMHWSNAFMASTDIVSEFAAIWDSLNVLAGETVTLTILDGAEVVYIAARNSNSPLGVTFRIGMRLPAAYTATGKAILATMSDAEVRAVMANRWPAPLTSNSVPNVEALIEELAGVRERGYSVDNGQVRDGMWCFGTAVRNSANKAIAGVAVSLLQLEVDPSTTRLVSTNVQTVAQLLSARMGAVIAA</sequence>
<dbReference type="SMART" id="SM00346">
    <property type="entry name" value="HTH_ICLR"/>
    <property type="match status" value="1"/>
</dbReference>
<dbReference type="Gene3D" id="1.10.10.10">
    <property type="entry name" value="Winged helix-like DNA-binding domain superfamily/Winged helix DNA-binding domain"/>
    <property type="match status" value="1"/>
</dbReference>
<keyword evidence="2" id="KW-0238">DNA-binding</keyword>
<evidence type="ECO:0000313" key="6">
    <source>
        <dbReference type="EMBL" id="MBI4923995.1"/>
    </source>
</evidence>
<reference evidence="6" key="1">
    <citation type="submission" date="2020-07" db="EMBL/GenBank/DDBJ databases">
        <title>Huge and variable diversity of episymbiotic CPR bacteria and DPANN archaea in groundwater ecosystems.</title>
        <authorList>
            <person name="He C.Y."/>
            <person name="Keren R."/>
            <person name="Whittaker M."/>
            <person name="Farag I.F."/>
            <person name="Doudna J."/>
            <person name="Cate J.H.D."/>
            <person name="Banfield J.F."/>
        </authorList>
    </citation>
    <scope>NUCLEOTIDE SEQUENCE</scope>
    <source>
        <strain evidence="6">NC_groundwater_1586_Pr3_B-0.1um_66_15</strain>
    </source>
</reference>
<evidence type="ECO:0000256" key="3">
    <source>
        <dbReference type="ARBA" id="ARBA00023163"/>
    </source>
</evidence>
<accession>A0A933L7Y2</accession>
<dbReference type="GO" id="GO:0045892">
    <property type="term" value="P:negative regulation of DNA-templated transcription"/>
    <property type="evidence" value="ECO:0007669"/>
    <property type="project" value="TreeGrafter"/>
</dbReference>
<evidence type="ECO:0000256" key="2">
    <source>
        <dbReference type="ARBA" id="ARBA00023125"/>
    </source>
</evidence>
<dbReference type="SUPFAM" id="SSF55781">
    <property type="entry name" value="GAF domain-like"/>
    <property type="match status" value="1"/>
</dbReference>
<protein>
    <submittedName>
        <fullName evidence="6">IclR family transcriptional regulator</fullName>
    </submittedName>
</protein>